<reference evidence="9 10" key="1">
    <citation type="submission" date="2019-09" db="EMBL/GenBank/DDBJ databases">
        <title>Bird 10,000 Genomes (B10K) Project - Family phase.</title>
        <authorList>
            <person name="Zhang G."/>
        </authorList>
    </citation>
    <scope>NUCLEOTIDE SEQUENCE [LARGE SCALE GENOMIC DNA]</scope>
    <source>
        <strain evidence="9">B10K-DU-017-25</strain>
        <tissue evidence="9">Mixed tissue sample</tissue>
    </source>
</reference>
<evidence type="ECO:0000313" key="10">
    <source>
        <dbReference type="Proteomes" id="UP000517892"/>
    </source>
</evidence>
<evidence type="ECO:0000259" key="8">
    <source>
        <dbReference type="PROSITE" id="PS50835"/>
    </source>
</evidence>
<feature type="domain" description="Ig-like" evidence="8">
    <location>
        <begin position="16"/>
        <end position="112"/>
    </location>
</feature>
<evidence type="ECO:0000256" key="1">
    <source>
        <dbReference type="ARBA" id="ARBA00004370"/>
    </source>
</evidence>
<evidence type="ECO:0000256" key="4">
    <source>
        <dbReference type="ARBA" id="ARBA00023136"/>
    </source>
</evidence>
<keyword evidence="6" id="KW-0393">Immunoglobulin domain</keyword>
<feature type="signal peptide" evidence="7">
    <location>
        <begin position="1"/>
        <end position="20"/>
    </location>
</feature>
<dbReference type="OrthoDB" id="8924181at2759"/>
<dbReference type="InterPro" id="IPR051117">
    <property type="entry name" value="TRG_var/const_region"/>
</dbReference>
<dbReference type="SMART" id="SM00409">
    <property type="entry name" value="IG"/>
    <property type="match status" value="1"/>
</dbReference>
<keyword evidence="2" id="KW-0812">Transmembrane</keyword>
<dbReference type="SMART" id="SM00406">
    <property type="entry name" value="IGv"/>
    <property type="match status" value="1"/>
</dbReference>
<dbReference type="EMBL" id="VYZI01000146">
    <property type="protein sequence ID" value="NWR73645.1"/>
    <property type="molecule type" value="Genomic_DNA"/>
</dbReference>
<evidence type="ECO:0000256" key="7">
    <source>
        <dbReference type="SAM" id="SignalP"/>
    </source>
</evidence>
<keyword evidence="3" id="KW-1133">Transmembrane helix</keyword>
<dbReference type="InterPro" id="IPR036179">
    <property type="entry name" value="Ig-like_dom_sf"/>
</dbReference>
<evidence type="ECO:0000256" key="6">
    <source>
        <dbReference type="ARBA" id="ARBA00023319"/>
    </source>
</evidence>
<feature type="chain" id="PRO_5029704057" evidence="7">
    <location>
        <begin position="21"/>
        <end position="139"/>
    </location>
</feature>
<keyword evidence="5" id="KW-0675">Receptor</keyword>
<evidence type="ECO:0000256" key="2">
    <source>
        <dbReference type="ARBA" id="ARBA00022692"/>
    </source>
</evidence>
<comment type="caution">
    <text evidence="9">The sequence shown here is derived from an EMBL/GenBank/DDBJ whole genome shotgun (WGS) entry which is preliminary data.</text>
</comment>
<dbReference type="Gene3D" id="2.60.40.10">
    <property type="entry name" value="Immunoglobulins"/>
    <property type="match status" value="1"/>
</dbReference>
<evidence type="ECO:0000313" key="9">
    <source>
        <dbReference type="EMBL" id="NWR73645.1"/>
    </source>
</evidence>
<dbReference type="PANTHER" id="PTHR19256:SF65">
    <property type="entry name" value="T CELL RECEPTOR GAMMA CONSTANT 1-RELATED"/>
    <property type="match status" value="1"/>
</dbReference>
<dbReference type="InterPro" id="IPR003599">
    <property type="entry name" value="Ig_sub"/>
</dbReference>
<organism evidence="9 10">
    <name type="scientific">Centropus unirufus</name>
    <dbReference type="NCBI Taxonomy" id="1118519"/>
    <lineage>
        <taxon>Eukaryota</taxon>
        <taxon>Metazoa</taxon>
        <taxon>Chordata</taxon>
        <taxon>Craniata</taxon>
        <taxon>Vertebrata</taxon>
        <taxon>Euteleostomi</taxon>
        <taxon>Archelosauria</taxon>
        <taxon>Archosauria</taxon>
        <taxon>Dinosauria</taxon>
        <taxon>Saurischia</taxon>
        <taxon>Theropoda</taxon>
        <taxon>Coelurosauria</taxon>
        <taxon>Aves</taxon>
        <taxon>Neognathae</taxon>
        <taxon>Neoaves</taxon>
        <taxon>Otidimorphae</taxon>
        <taxon>Cuculiformes</taxon>
        <taxon>Centropidae</taxon>
        <taxon>Centropus</taxon>
    </lineage>
</organism>
<evidence type="ECO:0000256" key="5">
    <source>
        <dbReference type="ARBA" id="ARBA00023170"/>
    </source>
</evidence>
<dbReference type="GO" id="GO:0016020">
    <property type="term" value="C:membrane"/>
    <property type="evidence" value="ECO:0007669"/>
    <property type="project" value="UniProtKB-SubCell"/>
</dbReference>
<dbReference type="PROSITE" id="PS50835">
    <property type="entry name" value="IG_LIKE"/>
    <property type="match status" value="1"/>
</dbReference>
<gene>
    <name evidence="9" type="primary">Iglv321</name>
    <name evidence="9" type="ORF">CENUNI_R15327</name>
</gene>
<dbReference type="InterPro" id="IPR013783">
    <property type="entry name" value="Ig-like_fold"/>
</dbReference>
<dbReference type="AlphaFoldDB" id="A0A7K4ZQB8"/>
<proteinExistence type="predicted"/>
<dbReference type="Pfam" id="PF07686">
    <property type="entry name" value="V-set"/>
    <property type="match status" value="1"/>
</dbReference>
<accession>A0A7K4ZQB8</accession>
<keyword evidence="7" id="KW-0732">Signal</keyword>
<protein>
    <submittedName>
        <fullName evidence="9">LV321 protein</fullName>
    </submittedName>
</protein>
<sequence length="139" mass="16116">TFQDHLFCFLIFFLDGQVLLKQSQPSVIKGQTKTARFDCIAEGISNFRSAYIHWYRHIPPKGPERILFIGSDKPAYEDNSYRSKYSSSKNGTNLCSFSVDNIQPADEGVYYCAYWQYHRTSRPQVACTESFLYPEWQAS</sequence>
<dbReference type="Proteomes" id="UP000517892">
    <property type="component" value="Unassembled WGS sequence"/>
</dbReference>
<dbReference type="InterPro" id="IPR007110">
    <property type="entry name" value="Ig-like_dom"/>
</dbReference>
<dbReference type="PANTHER" id="PTHR19256">
    <property type="entry name" value="T-CELL RECEPTOR GAMMA CHAIN"/>
    <property type="match status" value="1"/>
</dbReference>
<feature type="non-terminal residue" evidence="9">
    <location>
        <position position="139"/>
    </location>
</feature>
<dbReference type="InterPro" id="IPR013106">
    <property type="entry name" value="Ig_V-set"/>
</dbReference>
<keyword evidence="10" id="KW-1185">Reference proteome</keyword>
<comment type="subcellular location">
    <subcellularLocation>
        <location evidence="1">Membrane</location>
    </subcellularLocation>
</comment>
<evidence type="ECO:0000256" key="3">
    <source>
        <dbReference type="ARBA" id="ARBA00022989"/>
    </source>
</evidence>
<keyword evidence="4" id="KW-0472">Membrane</keyword>
<dbReference type="SUPFAM" id="SSF48726">
    <property type="entry name" value="Immunoglobulin"/>
    <property type="match status" value="1"/>
</dbReference>
<feature type="non-terminal residue" evidence="9">
    <location>
        <position position="1"/>
    </location>
</feature>
<name>A0A7K4ZQB8_9AVES</name>